<accession>A0ABV5P0H8</accession>
<organism evidence="3 4">
    <name type="scientific">Nonomuraea salmonea</name>
    <dbReference type="NCBI Taxonomy" id="46181"/>
    <lineage>
        <taxon>Bacteria</taxon>
        <taxon>Bacillati</taxon>
        <taxon>Actinomycetota</taxon>
        <taxon>Actinomycetes</taxon>
        <taxon>Streptosporangiales</taxon>
        <taxon>Streptosporangiaceae</taxon>
        <taxon>Nonomuraea</taxon>
    </lineage>
</organism>
<feature type="domain" description="Polymerase nucleotidyl transferase" evidence="2">
    <location>
        <begin position="25"/>
        <end position="61"/>
    </location>
</feature>
<dbReference type="Proteomes" id="UP001589568">
    <property type="component" value="Unassembled WGS sequence"/>
</dbReference>
<keyword evidence="4" id="KW-1185">Reference proteome</keyword>
<reference evidence="3 4" key="1">
    <citation type="submission" date="2024-09" db="EMBL/GenBank/DDBJ databases">
        <authorList>
            <person name="Sun Q."/>
            <person name="Mori K."/>
        </authorList>
    </citation>
    <scope>NUCLEOTIDE SEQUENCE [LARGE SCALE GENOMIC DNA]</scope>
    <source>
        <strain evidence="3 4">JCM 3324</strain>
    </source>
</reference>
<feature type="region of interest" description="Disordered" evidence="1">
    <location>
        <begin position="135"/>
        <end position="156"/>
    </location>
</feature>
<dbReference type="Pfam" id="PF01909">
    <property type="entry name" value="NTP_transf_2"/>
    <property type="match status" value="1"/>
</dbReference>
<evidence type="ECO:0000313" key="4">
    <source>
        <dbReference type="Proteomes" id="UP001589568"/>
    </source>
</evidence>
<evidence type="ECO:0000259" key="2">
    <source>
        <dbReference type="Pfam" id="PF01909"/>
    </source>
</evidence>
<dbReference type="RefSeq" id="WP_364381677.1">
    <property type="nucleotide sequence ID" value="NZ_JBHMCF010000046.1"/>
</dbReference>
<dbReference type="Gene3D" id="3.30.460.10">
    <property type="entry name" value="Beta Polymerase, domain 2"/>
    <property type="match status" value="1"/>
</dbReference>
<comment type="caution">
    <text evidence="3">The sequence shown here is derived from an EMBL/GenBank/DDBJ whole genome shotgun (WGS) entry which is preliminary data.</text>
</comment>
<dbReference type="SUPFAM" id="SSF81301">
    <property type="entry name" value="Nucleotidyltransferase"/>
    <property type="match status" value="1"/>
</dbReference>
<dbReference type="InterPro" id="IPR043519">
    <property type="entry name" value="NT_sf"/>
</dbReference>
<sequence>MTPAARPAPRLAALRSRWLDAVTAELRDDPAVAGAALAGSFGTGRADDWSDVDLLVVVSDARLDGYAPPAPVEPVITIDARHNGPRGTRGLSSQYVTDGLPLWADWYVHPVSLASWPSDCDVLFDRHGIERSPLTLSEQLASGEPEPPTPKGPDEERALKLGLVPVAGKGVARRSPGTAGPYAPDATWEQQLAALRRLLDDFAVLGPPNSVAAGHAYLDLVADALSR</sequence>
<name>A0ABV5P0H8_9ACTN</name>
<proteinExistence type="predicted"/>
<dbReference type="InterPro" id="IPR002934">
    <property type="entry name" value="Polymerase_NTP_transf_dom"/>
</dbReference>
<evidence type="ECO:0000256" key="1">
    <source>
        <dbReference type="SAM" id="MobiDB-lite"/>
    </source>
</evidence>
<dbReference type="EMBL" id="JBHMCF010000046">
    <property type="protein sequence ID" value="MFB9476073.1"/>
    <property type="molecule type" value="Genomic_DNA"/>
</dbReference>
<dbReference type="CDD" id="cd05403">
    <property type="entry name" value="NT_KNTase_like"/>
    <property type="match status" value="1"/>
</dbReference>
<evidence type="ECO:0000313" key="3">
    <source>
        <dbReference type="EMBL" id="MFB9476073.1"/>
    </source>
</evidence>
<protein>
    <submittedName>
        <fullName evidence="3">Nucleotidyltransferase domain-containing protein</fullName>
    </submittedName>
</protein>
<gene>
    <name evidence="3" type="ORF">ACFFR3_41820</name>
</gene>